<proteinExistence type="inferred from homology"/>
<dbReference type="InterPro" id="IPR002818">
    <property type="entry name" value="DJ-1/PfpI"/>
</dbReference>
<dbReference type="OrthoDB" id="9792284at2"/>
<evidence type="ECO:0000256" key="1">
    <source>
        <dbReference type="ARBA" id="ARBA00008542"/>
    </source>
</evidence>
<dbReference type="Gene3D" id="3.40.50.880">
    <property type="match status" value="1"/>
</dbReference>
<dbReference type="PANTHER" id="PTHR42733:SF12">
    <property type="entry name" value="PROTEINASE"/>
    <property type="match status" value="1"/>
</dbReference>
<dbReference type="GO" id="GO:0006508">
    <property type="term" value="P:proteolysis"/>
    <property type="evidence" value="ECO:0007669"/>
    <property type="project" value="UniProtKB-KW"/>
</dbReference>
<organism evidence="3 4">
    <name type="scientific">Gracilimonas mengyeensis</name>
    <dbReference type="NCBI Taxonomy" id="1302730"/>
    <lineage>
        <taxon>Bacteria</taxon>
        <taxon>Pseudomonadati</taxon>
        <taxon>Balneolota</taxon>
        <taxon>Balneolia</taxon>
        <taxon>Balneolales</taxon>
        <taxon>Balneolaceae</taxon>
        <taxon>Gracilimonas</taxon>
    </lineage>
</organism>
<feature type="domain" description="DJ-1/PfpI" evidence="2">
    <location>
        <begin position="8"/>
        <end position="176"/>
    </location>
</feature>
<dbReference type="AlphaFoldDB" id="A0A521EA20"/>
<dbReference type="SUPFAM" id="SSF52317">
    <property type="entry name" value="Class I glutamine amidotransferase-like"/>
    <property type="match status" value="1"/>
</dbReference>
<dbReference type="CDD" id="cd03134">
    <property type="entry name" value="GATase1_PfpI_like"/>
    <property type="match status" value="1"/>
</dbReference>
<dbReference type="EMBL" id="FXTP01000011">
    <property type="protein sequence ID" value="SMO80759.1"/>
    <property type="molecule type" value="Genomic_DNA"/>
</dbReference>
<sequence length="188" mass="20594">MSNELNGKKVAILATNGFEEVELTNPREALHEAGAETHIISPESGSIKSWATDQWGDDFDVDVALENASAEEYDSLLLPGGVLNPDQLRMNDDAIEFVRSFFKDGKPVAAICHGPQILIDAEVLQGRELTSYPSIKNDLKNAGARWVDNEVVVDQGLTTSRTPDDLPAFNSKMIEEIREGVHAEQMTA</sequence>
<keyword evidence="3" id="KW-0378">Hydrolase</keyword>
<accession>A0A521EA20</accession>
<dbReference type="InterPro" id="IPR029062">
    <property type="entry name" value="Class_I_gatase-like"/>
</dbReference>
<dbReference type="PANTHER" id="PTHR42733">
    <property type="entry name" value="DJ-1 PROTEIN"/>
    <property type="match status" value="1"/>
</dbReference>
<dbReference type="Pfam" id="PF01965">
    <property type="entry name" value="DJ-1_PfpI"/>
    <property type="match status" value="1"/>
</dbReference>
<dbReference type="PROSITE" id="PS51276">
    <property type="entry name" value="PEPTIDASE_C56_PFPI"/>
    <property type="match status" value="1"/>
</dbReference>
<evidence type="ECO:0000259" key="2">
    <source>
        <dbReference type="Pfam" id="PF01965"/>
    </source>
</evidence>
<keyword evidence="4" id="KW-1185">Reference proteome</keyword>
<dbReference type="InterPro" id="IPR006286">
    <property type="entry name" value="C56_PfpI-like"/>
</dbReference>
<comment type="similarity">
    <text evidence="1">Belongs to the peptidase C56 family.</text>
</comment>
<reference evidence="3 4" key="1">
    <citation type="submission" date="2017-05" db="EMBL/GenBank/DDBJ databases">
        <authorList>
            <person name="Varghese N."/>
            <person name="Submissions S."/>
        </authorList>
    </citation>
    <scope>NUCLEOTIDE SEQUENCE [LARGE SCALE GENOMIC DNA]</scope>
    <source>
        <strain evidence="3 4">DSM 21985</strain>
    </source>
</reference>
<dbReference type="NCBIfam" id="TIGR01382">
    <property type="entry name" value="PfpI"/>
    <property type="match status" value="1"/>
</dbReference>
<dbReference type="RefSeq" id="WP_142455053.1">
    <property type="nucleotide sequence ID" value="NZ_FXTP01000011.1"/>
</dbReference>
<dbReference type="GO" id="GO:0008233">
    <property type="term" value="F:peptidase activity"/>
    <property type="evidence" value="ECO:0007669"/>
    <property type="project" value="UniProtKB-KW"/>
</dbReference>
<keyword evidence="3" id="KW-0645">Protease</keyword>
<dbReference type="Proteomes" id="UP000317557">
    <property type="component" value="Unassembled WGS sequence"/>
</dbReference>
<protein>
    <submittedName>
        <fullName evidence="3">Protease I</fullName>
    </submittedName>
</protein>
<evidence type="ECO:0000313" key="4">
    <source>
        <dbReference type="Proteomes" id="UP000317557"/>
    </source>
</evidence>
<name>A0A521EA20_9BACT</name>
<evidence type="ECO:0000313" key="3">
    <source>
        <dbReference type="EMBL" id="SMO80759.1"/>
    </source>
</evidence>
<gene>
    <name evidence="3" type="ORF">SAMN06265219_11158</name>
</gene>